<proteinExistence type="inferred from homology"/>
<feature type="domain" description="UvrD-like helicase ATP-binding" evidence="12">
    <location>
        <begin position="5"/>
        <end position="283"/>
    </location>
</feature>
<dbReference type="CDD" id="cd17932">
    <property type="entry name" value="DEXQc_UvrD"/>
    <property type="match status" value="1"/>
</dbReference>
<dbReference type="GO" id="GO:0016787">
    <property type="term" value="F:hydrolase activity"/>
    <property type="evidence" value="ECO:0007669"/>
    <property type="project" value="UniProtKB-UniRule"/>
</dbReference>
<dbReference type="GO" id="GO:0003677">
    <property type="term" value="F:DNA binding"/>
    <property type="evidence" value="ECO:0007669"/>
    <property type="project" value="UniProtKB-KW"/>
</dbReference>
<feature type="domain" description="UvrD-like helicase C-terminal" evidence="13">
    <location>
        <begin position="284"/>
        <end position="555"/>
    </location>
</feature>
<keyword evidence="2 11" id="KW-0547">Nucleotide-binding</keyword>
<evidence type="ECO:0000256" key="1">
    <source>
        <dbReference type="ARBA" id="ARBA00009922"/>
    </source>
</evidence>
<dbReference type="GO" id="GO:0005829">
    <property type="term" value="C:cytosol"/>
    <property type="evidence" value="ECO:0007669"/>
    <property type="project" value="TreeGrafter"/>
</dbReference>
<dbReference type="InterPro" id="IPR014016">
    <property type="entry name" value="UvrD-like_ATP-bd"/>
</dbReference>
<evidence type="ECO:0000256" key="10">
    <source>
        <dbReference type="ARBA" id="ARBA00048988"/>
    </source>
</evidence>
<keyword evidence="3 11" id="KW-0378">Hydrolase</keyword>
<dbReference type="Pfam" id="PF13361">
    <property type="entry name" value="UvrD_C"/>
    <property type="match status" value="1"/>
</dbReference>
<dbReference type="Gene3D" id="3.40.50.300">
    <property type="entry name" value="P-loop containing nucleotide triphosphate hydrolases"/>
    <property type="match status" value="2"/>
</dbReference>
<keyword evidence="15" id="KW-1185">Reference proteome</keyword>
<comment type="catalytic activity">
    <reaction evidence="10">
        <text>ATP + H2O = ADP + phosphate + H(+)</text>
        <dbReference type="Rhea" id="RHEA:13065"/>
        <dbReference type="ChEBI" id="CHEBI:15377"/>
        <dbReference type="ChEBI" id="CHEBI:15378"/>
        <dbReference type="ChEBI" id="CHEBI:30616"/>
        <dbReference type="ChEBI" id="CHEBI:43474"/>
        <dbReference type="ChEBI" id="CHEBI:456216"/>
        <dbReference type="EC" id="5.6.2.4"/>
    </reaction>
</comment>
<gene>
    <name evidence="14" type="ORF">HP397_00390</name>
</gene>
<evidence type="ECO:0000256" key="11">
    <source>
        <dbReference type="PROSITE-ProRule" id="PRU00560"/>
    </source>
</evidence>
<dbReference type="Gene3D" id="1.10.10.160">
    <property type="match status" value="1"/>
</dbReference>
<evidence type="ECO:0000256" key="5">
    <source>
        <dbReference type="ARBA" id="ARBA00022840"/>
    </source>
</evidence>
<reference evidence="14 15" key="1">
    <citation type="submission" date="2020-05" db="EMBL/GenBank/DDBJ databases">
        <title>Streptobacillus felis strain LHL191014123.</title>
        <authorList>
            <person name="Fawzy A."/>
            <person name="Rau J."/>
            <person name="Risse K."/>
            <person name="Schauerte N."/>
            <person name="Geiger C."/>
            <person name="Blom J."/>
            <person name="Imirzalioglu C."/>
            <person name="Falgenhauer J."/>
            <person name="Bach A."/>
            <person name="Herden C."/>
            <person name="Eisenberg T."/>
        </authorList>
    </citation>
    <scope>NUCLEOTIDE SEQUENCE [LARGE SCALE GENOMIC DNA]</scope>
    <source>
        <strain evidence="14 15">LHL191014123</strain>
    </source>
</reference>
<comment type="catalytic activity">
    <reaction evidence="8">
        <text>Couples ATP hydrolysis with the unwinding of duplex DNA by translocating in the 3'-5' direction.</text>
        <dbReference type="EC" id="5.6.2.4"/>
    </reaction>
</comment>
<dbReference type="EC" id="5.6.2.4" evidence="9"/>
<dbReference type="GO" id="GO:0043138">
    <property type="term" value="F:3'-5' DNA helicase activity"/>
    <property type="evidence" value="ECO:0007669"/>
    <property type="project" value="UniProtKB-EC"/>
</dbReference>
<dbReference type="EMBL" id="JABMKT010000001">
    <property type="protein sequence ID" value="NYV27285.1"/>
    <property type="molecule type" value="Genomic_DNA"/>
</dbReference>
<dbReference type="PANTHER" id="PTHR11070:SF2">
    <property type="entry name" value="ATP-DEPENDENT DNA HELICASE SRS2"/>
    <property type="match status" value="1"/>
</dbReference>
<dbReference type="InterPro" id="IPR013986">
    <property type="entry name" value="DExx_box_DNA_helicase_dom_sf"/>
</dbReference>
<evidence type="ECO:0000313" key="15">
    <source>
        <dbReference type="Proteomes" id="UP000526184"/>
    </source>
</evidence>
<keyword evidence="5 11" id="KW-0067">ATP-binding</keyword>
<dbReference type="Pfam" id="PF00580">
    <property type="entry name" value="UvrD-helicase"/>
    <property type="match status" value="1"/>
</dbReference>
<keyword evidence="4 11" id="KW-0347">Helicase</keyword>
<comment type="caution">
    <text evidence="14">The sequence shown here is derived from an EMBL/GenBank/DDBJ whole genome shotgun (WGS) entry which is preliminary data.</text>
</comment>
<organism evidence="14 15">
    <name type="scientific">Streptobacillus felis</name>
    <dbReference type="NCBI Taxonomy" id="1384509"/>
    <lineage>
        <taxon>Bacteria</taxon>
        <taxon>Fusobacteriati</taxon>
        <taxon>Fusobacteriota</taxon>
        <taxon>Fusobacteriia</taxon>
        <taxon>Fusobacteriales</taxon>
        <taxon>Leptotrichiaceae</taxon>
        <taxon>Streptobacillus</taxon>
    </lineage>
</organism>
<dbReference type="InterPro" id="IPR000212">
    <property type="entry name" value="DNA_helicase_UvrD/REP"/>
</dbReference>
<evidence type="ECO:0000256" key="2">
    <source>
        <dbReference type="ARBA" id="ARBA00022741"/>
    </source>
</evidence>
<evidence type="ECO:0000256" key="4">
    <source>
        <dbReference type="ARBA" id="ARBA00022806"/>
    </source>
</evidence>
<feature type="binding site" evidence="11">
    <location>
        <begin position="26"/>
        <end position="33"/>
    </location>
    <ligand>
        <name>ATP</name>
        <dbReference type="ChEBI" id="CHEBI:30616"/>
    </ligand>
</feature>
<evidence type="ECO:0000313" key="14">
    <source>
        <dbReference type="EMBL" id="NYV27285.1"/>
    </source>
</evidence>
<dbReference type="GO" id="GO:0033202">
    <property type="term" value="C:DNA helicase complex"/>
    <property type="evidence" value="ECO:0007669"/>
    <property type="project" value="TreeGrafter"/>
</dbReference>
<accession>A0A7Z0PFL2</accession>
<name>A0A7Z0PFL2_9FUSO</name>
<keyword evidence="7" id="KW-0413">Isomerase</keyword>
<sequence length="735" mass="84976">MSIINNLNPQQKEAAKLIEGQTLILAGAGSGKTRTLTFKIAYMIKEKNINPKNILALTFTNKAAKEMKERVGTLVGDYNDVLISTFHSFAVRLLRTYAERIGYTTNFNIYDSNDQKSIIKKILKSLGFEKKYKESQIISKISRLKELGLNYTNLGMELDMNLPFNREFKEIFREYQEKLERSNAMDFSDLLVNAKALLDDDYVLDKIQNRYIYILIDEYQDTNEIQYQIVKKIAKKYKNICVVGDEDQSIYAFRGANIKNILNFEKDYPNAKIIKLEQNYRSTQTILNAANSVIRNNKTSKGKKLWSDNNAGEKIGIYTATNVSDEANFVTNKISELKIKKDKEYKDFTILYRTNSQSRALEESLIQNKIPYKVYGGLRFFDRKEIKDIISYLLLINNTKDDLSFERIINFPKRSIGPKTIETLVQIATKNQLSLYDAILSIENEISASAKSKITAFKNLIDKYIMLKNELTTSEILRELMDDIDYNSALDTYENKEDRAENIQELINSIITMEEETGFLSIEEYLENVALNSPSDNLVEEENFVKLMTIHASKGLEFNTVFLVGVEEGLFPNEDNSLVEEELEEERRIFYVAVTRAEENLFISHSLERKTWGSMTNYFIRPSRFIGEISSNLKTEIFNPNIRTNKKDEDLENYRYVNPNKKSIENFNPFKFINNTKINIPEIETNFKVGNKVKHNEYGIGVVKEITPKSISVNFSLGTKKIALKFAEKFLERLD</sequence>
<protein>
    <recommendedName>
        <fullName evidence="9">DNA 3'-5' helicase</fullName>
        <ecNumber evidence="9">5.6.2.4</ecNumber>
    </recommendedName>
</protein>
<dbReference type="PANTHER" id="PTHR11070">
    <property type="entry name" value="UVRD / RECB / PCRA DNA HELICASE FAMILY MEMBER"/>
    <property type="match status" value="1"/>
</dbReference>
<dbReference type="InterPro" id="IPR014017">
    <property type="entry name" value="DNA_helicase_UvrD-like_C"/>
</dbReference>
<evidence type="ECO:0000256" key="7">
    <source>
        <dbReference type="ARBA" id="ARBA00023235"/>
    </source>
</evidence>
<dbReference type="AlphaFoldDB" id="A0A7Z0PFL2"/>
<dbReference type="GO" id="GO:0000725">
    <property type="term" value="P:recombinational repair"/>
    <property type="evidence" value="ECO:0007669"/>
    <property type="project" value="TreeGrafter"/>
</dbReference>
<dbReference type="Gene3D" id="1.10.486.10">
    <property type="entry name" value="PCRA, domain 4"/>
    <property type="match status" value="1"/>
</dbReference>
<evidence type="ECO:0000256" key="8">
    <source>
        <dbReference type="ARBA" id="ARBA00034617"/>
    </source>
</evidence>
<evidence type="ECO:0000259" key="12">
    <source>
        <dbReference type="PROSITE" id="PS51198"/>
    </source>
</evidence>
<dbReference type="Proteomes" id="UP000526184">
    <property type="component" value="Unassembled WGS sequence"/>
</dbReference>
<dbReference type="PROSITE" id="PS51198">
    <property type="entry name" value="UVRD_HELICASE_ATP_BIND"/>
    <property type="match status" value="1"/>
</dbReference>
<dbReference type="SUPFAM" id="SSF52540">
    <property type="entry name" value="P-loop containing nucleoside triphosphate hydrolases"/>
    <property type="match status" value="1"/>
</dbReference>
<keyword evidence="6" id="KW-0238">DNA-binding</keyword>
<dbReference type="GO" id="GO:0005524">
    <property type="term" value="F:ATP binding"/>
    <property type="evidence" value="ECO:0007669"/>
    <property type="project" value="UniProtKB-UniRule"/>
</dbReference>
<comment type="similarity">
    <text evidence="1">Belongs to the helicase family. UvrD subfamily.</text>
</comment>
<dbReference type="PROSITE" id="PS51217">
    <property type="entry name" value="UVRD_HELICASE_CTER"/>
    <property type="match status" value="1"/>
</dbReference>
<evidence type="ECO:0000256" key="6">
    <source>
        <dbReference type="ARBA" id="ARBA00023125"/>
    </source>
</evidence>
<evidence type="ECO:0000256" key="9">
    <source>
        <dbReference type="ARBA" id="ARBA00034808"/>
    </source>
</evidence>
<dbReference type="InterPro" id="IPR027417">
    <property type="entry name" value="P-loop_NTPase"/>
</dbReference>
<evidence type="ECO:0000256" key="3">
    <source>
        <dbReference type="ARBA" id="ARBA00022801"/>
    </source>
</evidence>
<evidence type="ECO:0000259" key="13">
    <source>
        <dbReference type="PROSITE" id="PS51217"/>
    </source>
</evidence>